<dbReference type="Gene3D" id="3.30.420.40">
    <property type="match status" value="2"/>
</dbReference>
<protein>
    <submittedName>
        <fullName evidence="7">Sugar (Pentulose or hexulose) kinase</fullName>
    </submittedName>
</protein>
<organism evidence="7 8">
    <name type="scientific">Schaalia radingae</name>
    <dbReference type="NCBI Taxonomy" id="131110"/>
    <lineage>
        <taxon>Bacteria</taxon>
        <taxon>Bacillati</taxon>
        <taxon>Actinomycetota</taxon>
        <taxon>Actinomycetes</taxon>
        <taxon>Actinomycetales</taxon>
        <taxon>Actinomycetaceae</taxon>
        <taxon>Schaalia</taxon>
    </lineage>
</organism>
<feature type="domain" description="Carbohydrate kinase FGGY C-terminal" evidence="6">
    <location>
        <begin position="286"/>
        <end position="481"/>
    </location>
</feature>
<evidence type="ECO:0000256" key="2">
    <source>
        <dbReference type="ARBA" id="ARBA00022629"/>
    </source>
</evidence>
<dbReference type="CDD" id="cd07809">
    <property type="entry name" value="ASKHA_NBD_FGGY_BaXK-like"/>
    <property type="match status" value="1"/>
</dbReference>
<dbReference type="SUPFAM" id="SSF53067">
    <property type="entry name" value="Actin-like ATPase domain"/>
    <property type="match status" value="2"/>
</dbReference>
<dbReference type="InterPro" id="IPR050406">
    <property type="entry name" value="FGGY_Carb_Kinase"/>
</dbReference>
<dbReference type="InterPro" id="IPR018485">
    <property type="entry name" value="FGGY_C"/>
</dbReference>
<dbReference type="InterPro" id="IPR043129">
    <property type="entry name" value="ATPase_NBD"/>
</dbReference>
<dbReference type="Pfam" id="PF00370">
    <property type="entry name" value="FGGY_N"/>
    <property type="match status" value="1"/>
</dbReference>
<keyword evidence="8" id="KW-1185">Reference proteome</keyword>
<accession>A0ABY0VCQ1</accession>
<evidence type="ECO:0000256" key="4">
    <source>
        <dbReference type="ARBA" id="ARBA00022777"/>
    </source>
</evidence>
<dbReference type="GO" id="GO:0016301">
    <property type="term" value="F:kinase activity"/>
    <property type="evidence" value="ECO:0007669"/>
    <property type="project" value="UniProtKB-KW"/>
</dbReference>
<feature type="domain" description="Carbohydrate kinase FGGY N-terminal" evidence="5">
    <location>
        <begin position="25"/>
        <end position="248"/>
    </location>
</feature>
<evidence type="ECO:0000259" key="5">
    <source>
        <dbReference type="Pfam" id="PF00370"/>
    </source>
</evidence>
<dbReference type="RefSeq" id="WP_257590329.1">
    <property type="nucleotide sequence ID" value="NZ_LT629792.1"/>
</dbReference>
<keyword evidence="3" id="KW-0808">Transferase</keyword>
<keyword evidence="2" id="KW-0859">Xylose metabolism</keyword>
<keyword evidence="2" id="KW-0119">Carbohydrate metabolism</keyword>
<evidence type="ECO:0000313" key="8">
    <source>
        <dbReference type="Proteomes" id="UP000198976"/>
    </source>
</evidence>
<sequence>MTLTDQEAQSSHEQQRADIDAAHTALGIELGSTRIKAVLIDSHFQVIAQGGFEWENKLVDGLWSYGLADVERGVQTAYRALADTVKKEFDVTLTRVGAIGISAMMHGYLAFDADGKQLVPFRTWRNTNTGPASEKLTELFDFNIPLRWSIAHLYQSILNEEPHVTDVAKIQTLACYVHERLTGRHVLGVGDASGMFPIDSTTVDYDQERLQQFRDLVAEKGFQWDVADLLPTVLAAGDDAGELTAEGARFLDPSGNLEAGIAMCPPEGDAGTGMVATNAVAPRTGNVSAGTSIFAMVVLEKALKKVHIELDPVTTPDGSPVAMVHSNNGSSELDAWVKIFREFAEIAGVDIPKPRVYDLLYEHGLTGDPDGGGLVAFNFLSGEPIVGVETGRPMFVNPPASTFNLANFMRTQLMTPFAVLRLGMNILTEDEGVQVDRLFAHGGLFKTPIVAQQLMAGALGVPVAVGKSAAEGGAWGIAILAKFRADRANGDAQSLPDYLAERVFADTESSVIDPVARDEEGFERFLTRYQAAISVQQEAGQALSTHSQHESND</sequence>
<gene>
    <name evidence="7" type="ORF">SAMN04489714_2075</name>
</gene>
<dbReference type="PANTHER" id="PTHR43095:SF5">
    <property type="entry name" value="XYLULOSE KINASE"/>
    <property type="match status" value="1"/>
</dbReference>
<keyword evidence="4 7" id="KW-0418">Kinase</keyword>
<dbReference type="Proteomes" id="UP000198976">
    <property type="component" value="Chromosome I"/>
</dbReference>
<evidence type="ECO:0000313" key="7">
    <source>
        <dbReference type="EMBL" id="SDU08629.1"/>
    </source>
</evidence>
<reference evidence="7 8" key="1">
    <citation type="submission" date="2016-10" db="EMBL/GenBank/DDBJ databases">
        <authorList>
            <person name="Varghese N."/>
            <person name="Submissions S."/>
        </authorList>
    </citation>
    <scope>NUCLEOTIDE SEQUENCE [LARGE SCALE GENOMIC DNA]</scope>
    <source>
        <strain evidence="7 8">DSM 9169</strain>
    </source>
</reference>
<comment type="similarity">
    <text evidence="1">Belongs to the FGGY kinase family.</text>
</comment>
<dbReference type="InterPro" id="IPR018484">
    <property type="entry name" value="FGGY_N"/>
</dbReference>
<dbReference type="Pfam" id="PF02782">
    <property type="entry name" value="FGGY_C"/>
    <property type="match status" value="1"/>
</dbReference>
<name>A0ABY0VCQ1_9ACTO</name>
<proteinExistence type="inferred from homology"/>
<dbReference type="PANTHER" id="PTHR43095">
    <property type="entry name" value="SUGAR KINASE"/>
    <property type="match status" value="1"/>
</dbReference>
<evidence type="ECO:0000259" key="6">
    <source>
        <dbReference type="Pfam" id="PF02782"/>
    </source>
</evidence>
<evidence type="ECO:0000256" key="1">
    <source>
        <dbReference type="ARBA" id="ARBA00009156"/>
    </source>
</evidence>
<dbReference type="EMBL" id="LT629792">
    <property type="protein sequence ID" value="SDU08629.1"/>
    <property type="molecule type" value="Genomic_DNA"/>
</dbReference>
<evidence type="ECO:0000256" key="3">
    <source>
        <dbReference type="ARBA" id="ARBA00022679"/>
    </source>
</evidence>